<gene>
    <name evidence="2" type="ORF">J4H85_02340</name>
</gene>
<keyword evidence="3" id="KW-1185">Reference proteome</keyword>
<dbReference type="Pfam" id="PF04266">
    <property type="entry name" value="ASCH"/>
    <property type="match status" value="1"/>
</dbReference>
<comment type="caution">
    <text evidence="2">The sequence shown here is derived from an EMBL/GenBank/DDBJ whole genome shotgun (WGS) entry which is preliminary data.</text>
</comment>
<proteinExistence type="predicted"/>
<dbReference type="SMART" id="SM01022">
    <property type="entry name" value="ASCH"/>
    <property type="match status" value="1"/>
</dbReference>
<feature type="domain" description="ASCH" evidence="1">
    <location>
        <begin position="22"/>
        <end position="145"/>
    </location>
</feature>
<dbReference type="RefSeq" id="WP_208237295.1">
    <property type="nucleotide sequence ID" value="NZ_BAAAQU010000001.1"/>
</dbReference>
<dbReference type="EMBL" id="JAGFBF010000001">
    <property type="protein sequence ID" value="MBO2988840.1"/>
    <property type="molecule type" value="Genomic_DNA"/>
</dbReference>
<dbReference type="InterPro" id="IPR007374">
    <property type="entry name" value="ASCH_domain"/>
</dbReference>
<dbReference type="AlphaFoldDB" id="A0A939QDH0"/>
<dbReference type="PIRSF" id="PIRSF021320">
    <property type="entry name" value="DUF984"/>
    <property type="match status" value="1"/>
</dbReference>
<dbReference type="Gene3D" id="3.10.400.10">
    <property type="entry name" value="Sulfate adenylyltransferase"/>
    <property type="match status" value="1"/>
</dbReference>
<accession>A0A939QDH0</accession>
<organism evidence="2 3">
    <name type="scientific">Leucobacter tardus</name>
    <dbReference type="NCBI Taxonomy" id="501483"/>
    <lineage>
        <taxon>Bacteria</taxon>
        <taxon>Bacillati</taxon>
        <taxon>Actinomycetota</taxon>
        <taxon>Actinomycetes</taxon>
        <taxon>Micrococcales</taxon>
        <taxon>Microbacteriaceae</taxon>
        <taxon>Leucobacter</taxon>
    </lineage>
</organism>
<dbReference type="PANTHER" id="PTHR39203:SF1">
    <property type="entry name" value="CYTOPLASMIC PROTEIN"/>
    <property type="match status" value="1"/>
</dbReference>
<dbReference type="SUPFAM" id="SSF88697">
    <property type="entry name" value="PUA domain-like"/>
    <property type="match status" value="1"/>
</dbReference>
<evidence type="ECO:0000259" key="1">
    <source>
        <dbReference type="SMART" id="SM01022"/>
    </source>
</evidence>
<protein>
    <submittedName>
        <fullName evidence="2">ASCH domain-containing protein</fullName>
    </submittedName>
</protein>
<dbReference type="InterPro" id="IPR015947">
    <property type="entry name" value="PUA-like_sf"/>
</dbReference>
<reference evidence="2" key="1">
    <citation type="submission" date="2021-03" db="EMBL/GenBank/DDBJ databases">
        <title>Leucobacter chromiisoli sp. nov., isolated from chromium-containing soil of chemical plant.</title>
        <authorList>
            <person name="Xu Z."/>
        </authorList>
    </citation>
    <scope>NUCLEOTIDE SEQUENCE</scope>
    <source>
        <strain evidence="2">K 70/01</strain>
    </source>
</reference>
<dbReference type="InterPro" id="IPR009326">
    <property type="entry name" value="DUF984"/>
</dbReference>
<evidence type="ECO:0000313" key="2">
    <source>
        <dbReference type="EMBL" id="MBO2988840.1"/>
    </source>
</evidence>
<name>A0A939QDH0_9MICO</name>
<dbReference type="PANTHER" id="PTHR39203">
    <property type="entry name" value="CYTOPLASMIC PROTEIN-RELATED"/>
    <property type="match status" value="1"/>
</dbReference>
<sequence>MWGAYSEAFPEAVAGVPEYTVEHFGDHARLADELLELVLSGRKRATAELVDDFVARGDALPRIGAHWIACDSSGEPRAIIRSTDLRVGPFALGDAAFAAAEAEDDGSLESWQREHRRYWNRLSAARGATWSESQEIVFERFIVVWPPEHRDEV</sequence>
<dbReference type="Proteomes" id="UP000668403">
    <property type="component" value="Unassembled WGS sequence"/>
</dbReference>
<evidence type="ECO:0000313" key="3">
    <source>
        <dbReference type="Proteomes" id="UP000668403"/>
    </source>
</evidence>